<keyword evidence="12" id="KW-0630">Potassium</keyword>
<accession>A0A644YWN5</accession>
<dbReference type="PANTHER" id="PTHR12592:SF0">
    <property type="entry name" value="ATP-DEPENDENT (S)-NAD(P)H-HYDRATE DEHYDRATASE"/>
    <property type="match status" value="1"/>
</dbReference>
<comment type="cofactor">
    <cofactor evidence="3">
        <name>K(+)</name>
        <dbReference type="ChEBI" id="CHEBI:29103"/>
    </cofactor>
</comment>
<dbReference type="Gene3D" id="3.40.50.10260">
    <property type="entry name" value="YjeF N-terminal domain"/>
    <property type="match status" value="1"/>
</dbReference>
<keyword evidence="16" id="KW-0511">Multifunctional enzyme</keyword>
<dbReference type="Pfam" id="PF03853">
    <property type="entry name" value="YjeF_N"/>
    <property type="match status" value="1"/>
</dbReference>
<keyword evidence="8" id="KW-0479">Metal-binding</keyword>
<dbReference type="CDD" id="cd01171">
    <property type="entry name" value="YXKO-related"/>
    <property type="match status" value="1"/>
</dbReference>
<organism evidence="23">
    <name type="scientific">bioreactor metagenome</name>
    <dbReference type="NCBI Taxonomy" id="1076179"/>
    <lineage>
        <taxon>unclassified sequences</taxon>
        <taxon>metagenomes</taxon>
        <taxon>ecological metagenomes</taxon>
    </lineage>
</organism>
<evidence type="ECO:0000256" key="4">
    <source>
        <dbReference type="ARBA" id="ARBA00006001"/>
    </source>
</evidence>
<keyword evidence="15" id="KW-0456">Lyase</keyword>
<evidence type="ECO:0000256" key="3">
    <source>
        <dbReference type="ARBA" id="ARBA00001958"/>
    </source>
</evidence>
<dbReference type="InterPro" id="IPR036652">
    <property type="entry name" value="YjeF_N_dom_sf"/>
</dbReference>
<keyword evidence="10" id="KW-0067">ATP-binding</keyword>
<feature type="domain" description="YjeF N-terminal" evidence="22">
    <location>
        <begin position="10"/>
        <end position="207"/>
    </location>
</feature>
<comment type="catalytic activity">
    <reaction evidence="1">
        <text>(6R)-NADHX = (6S)-NADHX</text>
        <dbReference type="Rhea" id="RHEA:32215"/>
        <dbReference type="ChEBI" id="CHEBI:64074"/>
        <dbReference type="ChEBI" id="CHEBI:64075"/>
        <dbReference type="EC" id="5.1.99.6"/>
    </reaction>
</comment>
<dbReference type="GO" id="GO:0052855">
    <property type="term" value="F:ADP-dependent NAD(P)H-hydrate dehydratase activity"/>
    <property type="evidence" value="ECO:0007669"/>
    <property type="project" value="UniProtKB-EC"/>
</dbReference>
<evidence type="ECO:0000256" key="12">
    <source>
        <dbReference type="ARBA" id="ARBA00022958"/>
    </source>
</evidence>
<dbReference type="HAMAP" id="MF_01965">
    <property type="entry name" value="NADHX_dehydratase"/>
    <property type="match status" value="1"/>
</dbReference>
<keyword evidence="13" id="KW-0520">NAD</keyword>
<reference evidence="23" key="1">
    <citation type="submission" date="2019-08" db="EMBL/GenBank/DDBJ databases">
        <authorList>
            <person name="Kucharzyk K."/>
            <person name="Murdoch R.W."/>
            <person name="Higgins S."/>
            <person name="Loffler F."/>
        </authorList>
    </citation>
    <scope>NUCLEOTIDE SEQUENCE</scope>
</reference>
<comment type="catalytic activity">
    <reaction evidence="19">
        <text>(6S)-NADHX + ADP = AMP + phosphate + NADH + H(+)</text>
        <dbReference type="Rhea" id="RHEA:32223"/>
        <dbReference type="ChEBI" id="CHEBI:15378"/>
        <dbReference type="ChEBI" id="CHEBI:43474"/>
        <dbReference type="ChEBI" id="CHEBI:57945"/>
        <dbReference type="ChEBI" id="CHEBI:64074"/>
        <dbReference type="ChEBI" id="CHEBI:456215"/>
        <dbReference type="ChEBI" id="CHEBI:456216"/>
        <dbReference type="EC" id="4.2.1.136"/>
    </reaction>
</comment>
<evidence type="ECO:0000256" key="13">
    <source>
        <dbReference type="ARBA" id="ARBA00023027"/>
    </source>
</evidence>
<dbReference type="InterPro" id="IPR000631">
    <property type="entry name" value="CARKD"/>
</dbReference>
<comment type="function">
    <text evidence="17">Bifunctional enzyme that catalyzes the epimerization of the S- and R-forms of NAD(P)HX and the dehydration of the S-form of NAD(P)HX at the expense of ADP, which is converted to AMP. This allows the repair of both epimers of NAD(P)HX, a damaged form of NAD(P)H that is a result of enzymatic or heat-dependent hydration.</text>
</comment>
<evidence type="ECO:0000259" key="22">
    <source>
        <dbReference type="PROSITE" id="PS51385"/>
    </source>
</evidence>
<dbReference type="Gene3D" id="3.40.1190.20">
    <property type="match status" value="1"/>
</dbReference>
<keyword evidence="14" id="KW-0413">Isomerase</keyword>
<evidence type="ECO:0000256" key="20">
    <source>
        <dbReference type="ARBA" id="ARBA00049209"/>
    </source>
</evidence>
<evidence type="ECO:0000313" key="23">
    <source>
        <dbReference type="EMBL" id="MPM33020.1"/>
    </source>
</evidence>
<sequence>MIGIQPVDKIRAAEREFAEANPDVNLMLRAADQVAELAERMVPSGTILVVVGPGNNGGDGLFAARKLVRDGRRQVMVWPVAGTAHPQGVVAARQVGIRFLNDLEVGRLLPDIALVIDGITGIGGRTGLPENVHWFAEMCDVLKIPVLAIDIPSGLAAEDHHRPAHVLAATRTITFAAPKLCHLAQPAASACGDVEVADIGLELPKSNLRQMQRMDVARWWPWPTPYTDKYSRGVLGIDTGSDRYPGAAVLPVTGAVYSGAGMIRFTGPDRLADLILHKLPSVTVGSGRVEAWLVGCGWSEEGAEQRFGPILESGVPLVIDADALRYLPKRLPEGSLLTPHAGELAELLGISRPEVEDDPVGKAYEAAERWETTVLLKGATQYIANPFEKRVTLAIAGPSWTAQAGSGDVLAGICGTLLAAGLPAPKAAALAASVQAMAAARKPGPFPPDVVAQAIPEVLVHLAELADQPVLAGDLTPRSIAAQ</sequence>
<dbReference type="Pfam" id="PF01256">
    <property type="entry name" value="Carb_kinase"/>
    <property type="match status" value="1"/>
</dbReference>
<evidence type="ECO:0000256" key="19">
    <source>
        <dbReference type="ARBA" id="ARBA00048238"/>
    </source>
</evidence>
<evidence type="ECO:0000256" key="1">
    <source>
        <dbReference type="ARBA" id="ARBA00000013"/>
    </source>
</evidence>
<feature type="domain" description="YjeF C-terminal" evidence="21">
    <location>
        <begin position="211"/>
        <end position="462"/>
    </location>
</feature>
<dbReference type="PIRSF" id="PIRSF017184">
    <property type="entry name" value="Nnr"/>
    <property type="match status" value="1"/>
</dbReference>
<proteinExistence type="inferred from homology"/>
<evidence type="ECO:0000256" key="11">
    <source>
        <dbReference type="ARBA" id="ARBA00022857"/>
    </source>
</evidence>
<evidence type="ECO:0000256" key="8">
    <source>
        <dbReference type="ARBA" id="ARBA00022723"/>
    </source>
</evidence>
<evidence type="ECO:0000256" key="7">
    <source>
        <dbReference type="ARBA" id="ARBA00013129"/>
    </source>
</evidence>
<evidence type="ECO:0000256" key="2">
    <source>
        <dbReference type="ARBA" id="ARBA00000909"/>
    </source>
</evidence>
<dbReference type="PROSITE" id="PS51383">
    <property type="entry name" value="YJEF_C_3"/>
    <property type="match status" value="1"/>
</dbReference>
<evidence type="ECO:0000256" key="16">
    <source>
        <dbReference type="ARBA" id="ARBA00023268"/>
    </source>
</evidence>
<dbReference type="GO" id="GO:0005524">
    <property type="term" value="F:ATP binding"/>
    <property type="evidence" value="ECO:0007669"/>
    <property type="project" value="UniProtKB-KW"/>
</dbReference>
<evidence type="ECO:0000256" key="6">
    <source>
        <dbReference type="ARBA" id="ARBA00012228"/>
    </source>
</evidence>
<keyword evidence="9" id="KW-0547">Nucleotide-binding</keyword>
<comment type="catalytic activity">
    <reaction evidence="20">
        <text>(6S)-NADPHX + ADP = AMP + phosphate + NADPH + H(+)</text>
        <dbReference type="Rhea" id="RHEA:32235"/>
        <dbReference type="ChEBI" id="CHEBI:15378"/>
        <dbReference type="ChEBI" id="CHEBI:43474"/>
        <dbReference type="ChEBI" id="CHEBI:57783"/>
        <dbReference type="ChEBI" id="CHEBI:64076"/>
        <dbReference type="ChEBI" id="CHEBI:456215"/>
        <dbReference type="ChEBI" id="CHEBI:456216"/>
        <dbReference type="EC" id="4.2.1.136"/>
    </reaction>
</comment>
<dbReference type="InterPro" id="IPR029056">
    <property type="entry name" value="Ribokinase-like"/>
</dbReference>
<dbReference type="GO" id="GO:0046872">
    <property type="term" value="F:metal ion binding"/>
    <property type="evidence" value="ECO:0007669"/>
    <property type="project" value="UniProtKB-KW"/>
</dbReference>
<comment type="catalytic activity">
    <reaction evidence="2">
        <text>(6R)-NADPHX = (6S)-NADPHX</text>
        <dbReference type="Rhea" id="RHEA:32227"/>
        <dbReference type="ChEBI" id="CHEBI:64076"/>
        <dbReference type="ChEBI" id="CHEBI:64077"/>
        <dbReference type="EC" id="5.1.99.6"/>
    </reaction>
</comment>
<protein>
    <recommendedName>
        <fullName evidence="18">Nicotinamide nucleotide repair protein</fullName>
        <ecNumber evidence="7">4.2.1.136</ecNumber>
        <ecNumber evidence="6">5.1.99.6</ecNumber>
    </recommendedName>
</protein>
<dbReference type="InterPro" id="IPR030677">
    <property type="entry name" value="Nnr"/>
</dbReference>
<evidence type="ECO:0000259" key="21">
    <source>
        <dbReference type="PROSITE" id="PS51383"/>
    </source>
</evidence>
<dbReference type="SUPFAM" id="SSF53613">
    <property type="entry name" value="Ribokinase-like"/>
    <property type="match status" value="1"/>
</dbReference>
<dbReference type="AlphaFoldDB" id="A0A644YWN5"/>
<dbReference type="EC" id="4.2.1.136" evidence="7"/>
<evidence type="ECO:0000256" key="10">
    <source>
        <dbReference type="ARBA" id="ARBA00022840"/>
    </source>
</evidence>
<dbReference type="EC" id="5.1.99.6" evidence="6"/>
<dbReference type="PROSITE" id="PS51385">
    <property type="entry name" value="YJEF_N"/>
    <property type="match status" value="1"/>
</dbReference>
<dbReference type="NCBIfam" id="TIGR00197">
    <property type="entry name" value="yjeF_nterm"/>
    <property type="match status" value="1"/>
</dbReference>
<evidence type="ECO:0000256" key="18">
    <source>
        <dbReference type="ARBA" id="ARBA00032624"/>
    </source>
</evidence>
<dbReference type="SUPFAM" id="SSF64153">
    <property type="entry name" value="YjeF N-terminal domain-like"/>
    <property type="match status" value="1"/>
</dbReference>
<comment type="caution">
    <text evidence="23">The sequence shown here is derived from an EMBL/GenBank/DDBJ whole genome shotgun (WGS) entry which is preliminary data.</text>
</comment>
<keyword evidence="11" id="KW-0521">NADP</keyword>
<name>A0A644YWN5_9ZZZZ</name>
<gene>
    <name evidence="23" type="primary">nnr_21</name>
    <name evidence="23" type="ORF">SDC9_79587</name>
</gene>
<evidence type="ECO:0000256" key="14">
    <source>
        <dbReference type="ARBA" id="ARBA00023235"/>
    </source>
</evidence>
<comment type="similarity">
    <text evidence="4">In the N-terminal section; belongs to the NnrE/AIBP family.</text>
</comment>
<evidence type="ECO:0000256" key="9">
    <source>
        <dbReference type="ARBA" id="ARBA00022741"/>
    </source>
</evidence>
<dbReference type="EMBL" id="VSSQ01006532">
    <property type="protein sequence ID" value="MPM33020.1"/>
    <property type="molecule type" value="Genomic_DNA"/>
</dbReference>
<evidence type="ECO:0000256" key="17">
    <source>
        <dbReference type="ARBA" id="ARBA00025153"/>
    </source>
</evidence>
<dbReference type="PANTHER" id="PTHR12592">
    <property type="entry name" value="ATP-DEPENDENT (S)-NAD(P)H-HYDRATE DEHYDRATASE FAMILY MEMBER"/>
    <property type="match status" value="1"/>
</dbReference>
<evidence type="ECO:0000256" key="15">
    <source>
        <dbReference type="ARBA" id="ARBA00023239"/>
    </source>
</evidence>
<comment type="similarity">
    <text evidence="5">In the C-terminal section; belongs to the NnrD/CARKD family.</text>
</comment>
<evidence type="ECO:0000256" key="5">
    <source>
        <dbReference type="ARBA" id="ARBA00009524"/>
    </source>
</evidence>
<dbReference type="GO" id="GO:0052856">
    <property type="term" value="F:NAD(P)HX epimerase activity"/>
    <property type="evidence" value="ECO:0007669"/>
    <property type="project" value="UniProtKB-EC"/>
</dbReference>
<dbReference type="InterPro" id="IPR004443">
    <property type="entry name" value="YjeF_N_dom"/>
</dbReference>
<dbReference type="GO" id="GO:0110051">
    <property type="term" value="P:metabolite repair"/>
    <property type="evidence" value="ECO:0007669"/>
    <property type="project" value="TreeGrafter"/>
</dbReference>